<dbReference type="RefSeq" id="WP_000140268.1">
    <property type="nucleotide sequence ID" value="NZ_AHNR02000045.1"/>
</dbReference>
<keyword evidence="1" id="KW-0472">Membrane</keyword>
<gene>
    <name evidence="2" type="ORF">LEP1GSC105_2903</name>
</gene>
<comment type="caution">
    <text evidence="2">The sequence shown here is derived from an EMBL/GenBank/DDBJ whole genome shotgun (WGS) entry which is preliminary data.</text>
</comment>
<name>A0A0E2DFL1_LEPIR</name>
<organism evidence="2 3">
    <name type="scientific">Leptospira interrogans str. UI 12758</name>
    <dbReference type="NCBI Taxonomy" id="1049938"/>
    <lineage>
        <taxon>Bacteria</taxon>
        <taxon>Pseudomonadati</taxon>
        <taxon>Spirochaetota</taxon>
        <taxon>Spirochaetia</taxon>
        <taxon>Leptospirales</taxon>
        <taxon>Leptospiraceae</taxon>
        <taxon>Leptospira</taxon>
    </lineage>
</organism>
<feature type="transmembrane region" description="Helical" evidence="1">
    <location>
        <begin position="150"/>
        <end position="169"/>
    </location>
</feature>
<proteinExistence type="predicted"/>
<dbReference type="Proteomes" id="UP000001340">
    <property type="component" value="Unassembled WGS sequence"/>
</dbReference>
<sequence length="201" mass="22655">MTESEKLEINDILKLIKVEIDSVSPLSDFYNRSLEHEIAGYRLLGLLCDLLEADSNYSRVAHLTSIACLSAKWISGFSVESIEHLENILGLSLPRAQEDRLSILDTDNILRLINAHTRNFKLFIIFANLNNFQRPQDYLRQFCHHFSGNGNLLLLLDLIILAAGAISWISKFDSTVVKKYANIHGALSPWASQEASNEAIK</sequence>
<keyword evidence="1" id="KW-0812">Transmembrane</keyword>
<reference evidence="2 3" key="1">
    <citation type="submission" date="2012-10" db="EMBL/GenBank/DDBJ databases">
        <authorList>
            <person name="Harkins D.M."/>
            <person name="Durkin A.S."/>
            <person name="Brinkac L.M."/>
            <person name="Haft D.H."/>
            <person name="Selengut J.D."/>
            <person name="Sanka R."/>
            <person name="DePew J."/>
            <person name="Purushe J."/>
            <person name="Chanthongthip A."/>
            <person name="Lattana O."/>
            <person name="Phetsouvanh R."/>
            <person name="Newton P.N."/>
            <person name="Vinetz J.M."/>
            <person name="Sutton G.G."/>
            <person name="Nierman W.C."/>
            <person name="Fouts D.E."/>
        </authorList>
    </citation>
    <scope>NUCLEOTIDE SEQUENCE [LARGE SCALE GENOMIC DNA]</scope>
    <source>
        <strain evidence="2 3">UI 12758</strain>
    </source>
</reference>
<evidence type="ECO:0000256" key="1">
    <source>
        <dbReference type="SAM" id="Phobius"/>
    </source>
</evidence>
<accession>A0A0E2DFL1</accession>
<keyword evidence="1" id="KW-1133">Transmembrane helix</keyword>
<dbReference type="EMBL" id="AHNR02000045">
    <property type="protein sequence ID" value="EKR54446.1"/>
    <property type="molecule type" value="Genomic_DNA"/>
</dbReference>
<evidence type="ECO:0000313" key="3">
    <source>
        <dbReference type="Proteomes" id="UP000001340"/>
    </source>
</evidence>
<protein>
    <submittedName>
        <fullName evidence="2">Uncharacterized protein</fullName>
    </submittedName>
</protein>
<dbReference type="AlphaFoldDB" id="A0A0E2DFL1"/>
<evidence type="ECO:0000313" key="2">
    <source>
        <dbReference type="EMBL" id="EKR54446.1"/>
    </source>
</evidence>